<keyword evidence="2" id="KW-1185">Reference proteome</keyword>
<reference evidence="1" key="1">
    <citation type="submission" date="2021-06" db="EMBL/GenBank/DDBJ databases">
        <authorList>
            <person name="Kallberg Y."/>
            <person name="Tangrot J."/>
            <person name="Rosling A."/>
        </authorList>
    </citation>
    <scope>NUCLEOTIDE SEQUENCE</scope>
    <source>
        <strain evidence="1">28 12/20/2015</strain>
    </source>
</reference>
<evidence type="ECO:0000313" key="2">
    <source>
        <dbReference type="Proteomes" id="UP000789366"/>
    </source>
</evidence>
<evidence type="ECO:0000313" key="1">
    <source>
        <dbReference type="EMBL" id="CAG8538132.1"/>
    </source>
</evidence>
<organism evidence="1 2">
    <name type="scientific">Cetraspora pellucida</name>
    <dbReference type="NCBI Taxonomy" id="1433469"/>
    <lineage>
        <taxon>Eukaryota</taxon>
        <taxon>Fungi</taxon>
        <taxon>Fungi incertae sedis</taxon>
        <taxon>Mucoromycota</taxon>
        <taxon>Glomeromycotina</taxon>
        <taxon>Glomeromycetes</taxon>
        <taxon>Diversisporales</taxon>
        <taxon>Gigasporaceae</taxon>
        <taxon>Cetraspora</taxon>
    </lineage>
</organism>
<dbReference type="Proteomes" id="UP000789366">
    <property type="component" value="Unassembled WGS sequence"/>
</dbReference>
<feature type="non-terminal residue" evidence="1">
    <location>
        <position position="1"/>
    </location>
</feature>
<name>A0ACA9LMK6_9GLOM</name>
<dbReference type="EMBL" id="CAJVPW010004296">
    <property type="protein sequence ID" value="CAG8538132.1"/>
    <property type="molecule type" value="Genomic_DNA"/>
</dbReference>
<accession>A0ACA9LMK6</accession>
<sequence>NIEKALIHYKKSADLGYNSAILMIYTCYFNGLGVEKDEEKAYTYTKKYLDRMIND</sequence>
<gene>
    <name evidence="1" type="ORF">SPELUC_LOCUS4675</name>
</gene>
<protein>
    <submittedName>
        <fullName evidence="1">15109_t:CDS:1</fullName>
    </submittedName>
</protein>
<comment type="caution">
    <text evidence="1">The sequence shown here is derived from an EMBL/GenBank/DDBJ whole genome shotgun (WGS) entry which is preliminary data.</text>
</comment>
<proteinExistence type="predicted"/>